<keyword evidence="2" id="KW-1185">Reference proteome</keyword>
<evidence type="ECO:0000313" key="2">
    <source>
        <dbReference type="Proteomes" id="UP001239111"/>
    </source>
</evidence>
<dbReference type="Proteomes" id="UP001239111">
    <property type="component" value="Chromosome 1"/>
</dbReference>
<sequence>MKKQPQKDVSNQENTKANPEQEAVSEDLKNLRKLINDLENNHVVQTKELEAQKMTQCISEKPDIELVKNDNKQYVFEINYKDESTNETYFVQILKSKAKLELGKLKMPSGLDFERILSETPLTDNQGITRFIRNCQRYISFYHKRKKKFHQCQSYLHDAVNCHIDTNHNYSTFYLQLLKVFDASVDGFYNVTIYLFFDLASSEATEIKVETSADKDHKNAALQHLEFCLEIFSDGEIEDALKVFEEDEKTGPISWKLEFADGDLEYSSVSIRIFISIKIIN</sequence>
<gene>
    <name evidence="1" type="ORF">QAD02_022465</name>
</gene>
<dbReference type="EMBL" id="CM056741">
    <property type="protein sequence ID" value="KAJ8686671.1"/>
    <property type="molecule type" value="Genomic_DNA"/>
</dbReference>
<protein>
    <submittedName>
        <fullName evidence="1">Uncharacterized protein</fullName>
    </submittedName>
</protein>
<accession>A0ACC2PUR3</accession>
<evidence type="ECO:0000313" key="1">
    <source>
        <dbReference type="EMBL" id="KAJ8686671.1"/>
    </source>
</evidence>
<proteinExistence type="predicted"/>
<organism evidence="1 2">
    <name type="scientific">Eretmocerus hayati</name>
    <dbReference type="NCBI Taxonomy" id="131215"/>
    <lineage>
        <taxon>Eukaryota</taxon>
        <taxon>Metazoa</taxon>
        <taxon>Ecdysozoa</taxon>
        <taxon>Arthropoda</taxon>
        <taxon>Hexapoda</taxon>
        <taxon>Insecta</taxon>
        <taxon>Pterygota</taxon>
        <taxon>Neoptera</taxon>
        <taxon>Endopterygota</taxon>
        <taxon>Hymenoptera</taxon>
        <taxon>Apocrita</taxon>
        <taxon>Proctotrupomorpha</taxon>
        <taxon>Chalcidoidea</taxon>
        <taxon>Aphelinidae</taxon>
        <taxon>Aphelininae</taxon>
        <taxon>Eretmocerus</taxon>
    </lineage>
</organism>
<comment type="caution">
    <text evidence="1">The sequence shown here is derived from an EMBL/GenBank/DDBJ whole genome shotgun (WGS) entry which is preliminary data.</text>
</comment>
<name>A0ACC2PUR3_9HYME</name>
<reference evidence="1" key="1">
    <citation type="submission" date="2023-04" db="EMBL/GenBank/DDBJ databases">
        <title>A chromosome-level genome assembly of the parasitoid wasp Eretmocerus hayati.</title>
        <authorList>
            <person name="Zhong Y."/>
            <person name="Liu S."/>
            <person name="Liu Y."/>
        </authorList>
    </citation>
    <scope>NUCLEOTIDE SEQUENCE</scope>
    <source>
        <strain evidence="1">ZJU_SS_LIU_2023</strain>
    </source>
</reference>